<proteinExistence type="predicted"/>
<feature type="compositionally biased region" description="Pro residues" evidence="1">
    <location>
        <begin position="46"/>
        <end position="56"/>
    </location>
</feature>
<feature type="compositionally biased region" description="Low complexity" evidence="1">
    <location>
        <begin position="57"/>
        <end position="72"/>
    </location>
</feature>
<evidence type="ECO:0000313" key="2">
    <source>
        <dbReference type="EMBL" id="KAL0166911.1"/>
    </source>
</evidence>
<dbReference type="Proteomes" id="UP001529510">
    <property type="component" value="Unassembled WGS sequence"/>
</dbReference>
<organism evidence="2 3">
    <name type="scientific">Cirrhinus mrigala</name>
    <name type="common">Mrigala</name>
    <dbReference type="NCBI Taxonomy" id="683832"/>
    <lineage>
        <taxon>Eukaryota</taxon>
        <taxon>Metazoa</taxon>
        <taxon>Chordata</taxon>
        <taxon>Craniata</taxon>
        <taxon>Vertebrata</taxon>
        <taxon>Euteleostomi</taxon>
        <taxon>Actinopterygii</taxon>
        <taxon>Neopterygii</taxon>
        <taxon>Teleostei</taxon>
        <taxon>Ostariophysi</taxon>
        <taxon>Cypriniformes</taxon>
        <taxon>Cyprinidae</taxon>
        <taxon>Labeoninae</taxon>
        <taxon>Labeonini</taxon>
        <taxon>Cirrhinus</taxon>
    </lineage>
</organism>
<sequence>ATGSKSAKHTHDITSDVATTLLQLISQQASESRRPAADLLPGRGPSSPPSATPPPTSSYAPSPAAGLANAAPETQFTQDQDLRYTLGGAAGPS</sequence>
<dbReference type="AlphaFoldDB" id="A0ABD0P116"/>
<evidence type="ECO:0000256" key="1">
    <source>
        <dbReference type="SAM" id="MobiDB-lite"/>
    </source>
</evidence>
<evidence type="ECO:0000313" key="3">
    <source>
        <dbReference type="Proteomes" id="UP001529510"/>
    </source>
</evidence>
<comment type="caution">
    <text evidence="2">The sequence shown here is derived from an EMBL/GenBank/DDBJ whole genome shotgun (WGS) entry which is preliminary data.</text>
</comment>
<keyword evidence="3" id="KW-1185">Reference proteome</keyword>
<feature type="non-terminal residue" evidence="2">
    <location>
        <position position="1"/>
    </location>
</feature>
<protein>
    <submittedName>
        <fullName evidence="2">Uncharacterized protein</fullName>
    </submittedName>
</protein>
<dbReference type="EMBL" id="JAMKFB020000019">
    <property type="protein sequence ID" value="KAL0166911.1"/>
    <property type="molecule type" value="Genomic_DNA"/>
</dbReference>
<reference evidence="2 3" key="1">
    <citation type="submission" date="2024-05" db="EMBL/GenBank/DDBJ databases">
        <title>Genome sequencing and assembly of Indian major carp, Cirrhinus mrigala (Hamilton, 1822).</title>
        <authorList>
            <person name="Mohindra V."/>
            <person name="Chowdhury L.M."/>
            <person name="Lal K."/>
            <person name="Jena J.K."/>
        </authorList>
    </citation>
    <scope>NUCLEOTIDE SEQUENCE [LARGE SCALE GENOMIC DNA]</scope>
    <source>
        <strain evidence="2">CM1030</strain>
        <tissue evidence="2">Blood</tissue>
    </source>
</reference>
<name>A0ABD0P116_CIRMR</name>
<feature type="region of interest" description="Disordered" evidence="1">
    <location>
        <begin position="26"/>
        <end position="77"/>
    </location>
</feature>
<accession>A0ABD0P116</accession>
<gene>
    <name evidence="2" type="ORF">M9458_038755</name>
</gene>